<accession>M1V652</accession>
<dbReference type="EMBL" id="AP006498">
    <property type="protein sequence ID" value="BAM81815.1"/>
    <property type="molecule type" value="Genomic_DNA"/>
</dbReference>
<evidence type="ECO:0000313" key="1">
    <source>
        <dbReference type="EMBL" id="BAM81815.1"/>
    </source>
</evidence>
<proteinExistence type="predicted"/>
<dbReference type="Gramene" id="CMP186CT">
    <property type="protein sequence ID" value="CMP186CT"/>
    <property type="gene ID" value="CMP186C"/>
</dbReference>
<gene>
    <name evidence="1" type="ORF">CYME_CMP186C</name>
</gene>
<evidence type="ECO:0008006" key="3">
    <source>
        <dbReference type="Google" id="ProtNLM"/>
    </source>
</evidence>
<keyword evidence="2" id="KW-1185">Reference proteome</keyword>
<dbReference type="KEGG" id="cme:CYME_CMP186C"/>
<dbReference type="RefSeq" id="XP_005537851.1">
    <property type="nucleotide sequence ID" value="XM_005537794.1"/>
</dbReference>
<evidence type="ECO:0000313" key="2">
    <source>
        <dbReference type="Proteomes" id="UP000007014"/>
    </source>
</evidence>
<dbReference type="Proteomes" id="UP000007014">
    <property type="component" value="Chromosome 16"/>
</dbReference>
<sequence>MYFHELIARGFISRTEDYGPVLSILERLAPSTNPGVEFAELERLYRIPSALNTNRHLRFSQPEVVVRFNLLPENEAPEPAAQVDLYVRTVQRNEGTVRARRFCRTTLPPVDALCFVEGFLPEATFAFERVRRGNRFCFRDGTVMDVFRLERVCSDSKGNFHSELLSELKWIVELRCLRSLNALGSEISAEPQCSISDMLGKRLSLLAPYVVQV</sequence>
<protein>
    <recommendedName>
        <fullName evidence="3">Mediator of RNA polymerase II transcription subunit 18</fullName>
    </recommendedName>
</protein>
<reference evidence="1 2" key="1">
    <citation type="journal article" date="2004" name="Nature">
        <title>Genome sequence of the ultrasmall unicellular red alga Cyanidioschyzon merolae 10D.</title>
        <authorList>
            <person name="Matsuzaki M."/>
            <person name="Misumi O."/>
            <person name="Shin-i T."/>
            <person name="Maruyama S."/>
            <person name="Takahara M."/>
            <person name="Miyagishima S."/>
            <person name="Mori T."/>
            <person name="Nishida K."/>
            <person name="Yagisawa F."/>
            <person name="Nishida K."/>
            <person name="Yoshida Y."/>
            <person name="Nishimura Y."/>
            <person name="Nakao S."/>
            <person name="Kobayashi T."/>
            <person name="Momoyama Y."/>
            <person name="Higashiyama T."/>
            <person name="Minoda A."/>
            <person name="Sano M."/>
            <person name="Nomoto H."/>
            <person name="Oishi K."/>
            <person name="Hayashi H."/>
            <person name="Ohta F."/>
            <person name="Nishizaka S."/>
            <person name="Haga S."/>
            <person name="Miura S."/>
            <person name="Morishita T."/>
            <person name="Kabeya Y."/>
            <person name="Terasawa K."/>
            <person name="Suzuki Y."/>
            <person name="Ishii Y."/>
            <person name="Asakawa S."/>
            <person name="Takano H."/>
            <person name="Ohta N."/>
            <person name="Kuroiwa H."/>
            <person name="Tanaka K."/>
            <person name="Shimizu N."/>
            <person name="Sugano S."/>
            <person name="Sato N."/>
            <person name="Nozaki H."/>
            <person name="Ogasawara N."/>
            <person name="Kohara Y."/>
            <person name="Kuroiwa T."/>
        </authorList>
    </citation>
    <scope>NUCLEOTIDE SEQUENCE [LARGE SCALE GENOMIC DNA]</scope>
    <source>
        <strain evidence="1 2">10D</strain>
    </source>
</reference>
<name>M1V652_CYAM1</name>
<dbReference type="GeneID" id="16996122"/>
<dbReference type="HOGENOM" id="CLU_1296007_0_0_1"/>
<reference evidence="1 2" key="2">
    <citation type="journal article" date="2007" name="BMC Biol.">
        <title>A 100%-complete sequence reveals unusually simple genomic features in the hot-spring red alga Cyanidioschyzon merolae.</title>
        <authorList>
            <person name="Nozaki H."/>
            <person name="Takano H."/>
            <person name="Misumi O."/>
            <person name="Terasawa K."/>
            <person name="Matsuzaki M."/>
            <person name="Maruyama S."/>
            <person name="Nishida K."/>
            <person name="Yagisawa F."/>
            <person name="Yoshida Y."/>
            <person name="Fujiwara T."/>
            <person name="Takio S."/>
            <person name="Tamura K."/>
            <person name="Chung S.J."/>
            <person name="Nakamura S."/>
            <person name="Kuroiwa H."/>
            <person name="Tanaka K."/>
            <person name="Sato N."/>
            <person name="Kuroiwa T."/>
        </authorList>
    </citation>
    <scope>NUCLEOTIDE SEQUENCE [LARGE SCALE GENOMIC DNA]</scope>
    <source>
        <strain evidence="1 2">10D</strain>
    </source>
</reference>
<dbReference type="AlphaFoldDB" id="M1V652"/>
<organism evidence="1 2">
    <name type="scientific">Cyanidioschyzon merolae (strain NIES-3377 / 10D)</name>
    <name type="common">Unicellular red alga</name>
    <dbReference type="NCBI Taxonomy" id="280699"/>
    <lineage>
        <taxon>Eukaryota</taxon>
        <taxon>Rhodophyta</taxon>
        <taxon>Bangiophyceae</taxon>
        <taxon>Cyanidiales</taxon>
        <taxon>Cyanidiaceae</taxon>
        <taxon>Cyanidioschyzon</taxon>
    </lineage>
</organism>